<dbReference type="AlphaFoldDB" id="A0A3S2X379"/>
<sequence>MAKRIQRVGTISEFMNGDYRKKKEIDLKPVIKVGVMLGVTALSLTFGDVSFAAAGAVSGVVTDKVVSAFSPLIELVQALSYPIGLVMMLGGGLFIMIGNSEKGFGMIQKAGLGYVVVQLLPTILDLLVEITKAL</sequence>
<keyword evidence="3" id="KW-1185">Reference proteome</keyword>
<keyword evidence="1" id="KW-0472">Membrane</keyword>
<name>A0A3S2X379_9BACI</name>
<dbReference type="Proteomes" id="UP000288024">
    <property type="component" value="Unassembled WGS sequence"/>
</dbReference>
<evidence type="ECO:0000256" key="1">
    <source>
        <dbReference type="SAM" id="Phobius"/>
    </source>
</evidence>
<accession>A0A3S2X379</accession>
<feature type="transmembrane region" description="Helical" evidence="1">
    <location>
        <begin position="30"/>
        <end position="58"/>
    </location>
</feature>
<keyword evidence="1" id="KW-0812">Transmembrane</keyword>
<keyword evidence="1" id="KW-1133">Transmembrane helix</keyword>
<gene>
    <name evidence="2" type="ORF">EM808_13655</name>
</gene>
<comment type="caution">
    <text evidence="2">The sequence shown here is derived from an EMBL/GenBank/DDBJ whole genome shotgun (WGS) entry which is preliminary data.</text>
</comment>
<proteinExistence type="predicted"/>
<organism evidence="2 3">
    <name type="scientific">Niallia taxi</name>
    <dbReference type="NCBI Taxonomy" id="2499688"/>
    <lineage>
        <taxon>Bacteria</taxon>
        <taxon>Bacillati</taxon>
        <taxon>Bacillota</taxon>
        <taxon>Bacilli</taxon>
        <taxon>Bacillales</taxon>
        <taxon>Bacillaceae</taxon>
        <taxon>Niallia</taxon>
    </lineage>
</organism>
<protein>
    <submittedName>
        <fullName evidence="2">Uncharacterized protein</fullName>
    </submittedName>
</protein>
<reference evidence="2 3" key="1">
    <citation type="submission" date="2019-01" db="EMBL/GenBank/DDBJ databases">
        <title>Bacillus sp. M5HDSG1-1, whole genome shotgun sequence.</title>
        <authorList>
            <person name="Tuo L."/>
        </authorList>
    </citation>
    <scope>NUCLEOTIDE SEQUENCE [LARGE SCALE GENOMIC DNA]</scope>
    <source>
        <strain evidence="2 3">M5HDSG1-1</strain>
    </source>
</reference>
<dbReference type="EMBL" id="RZTZ01000004">
    <property type="protein sequence ID" value="RVT62779.1"/>
    <property type="molecule type" value="Genomic_DNA"/>
</dbReference>
<feature type="transmembrane region" description="Helical" evidence="1">
    <location>
        <begin position="110"/>
        <end position="128"/>
    </location>
</feature>
<evidence type="ECO:0000313" key="3">
    <source>
        <dbReference type="Proteomes" id="UP000288024"/>
    </source>
</evidence>
<feature type="transmembrane region" description="Helical" evidence="1">
    <location>
        <begin position="78"/>
        <end position="98"/>
    </location>
</feature>
<dbReference type="RefSeq" id="WP_127738731.1">
    <property type="nucleotide sequence ID" value="NZ_RZTZ01000004.1"/>
</dbReference>
<evidence type="ECO:0000313" key="2">
    <source>
        <dbReference type="EMBL" id="RVT62779.1"/>
    </source>
</evidence>